<proteinExistence type="predicted"/>
<evidence type="ECO:0000313" key="1">
    <source>
        <dbReference type="EMBL" id="CCX30383.1"/>
    </source>
</evidence>
<dbReference type="Proteomes" id="UP000018144">
    <property type="component" value="Unassembled WGS sequence"/>
</dbReference>
<accession>U4LEU9</accession>
<keyword evidence="2" id="KW-1185">Reference proteome</keyword>
<protein>
    <submittedName>
        <fullName evidence="1">Uncharacterized protein</fullName>
    </submittedName>
</protein>
<sequence length="68" mass="7716">MDQLSKLQSNRLPIPSTGVWYESSRPRIRMHQGLKEPRILTVLNSIYRLKDTQYHGPGNPVGFAPTAP</sequence>
<gene>
    <name evidence="1" type="ORF">PCON_08580</name>
</gene>
<name>U4LEU9_PYROM</name>
<evidence type="ECO:0000313" key="2">
    <source>
        <dbReference type="Proteomes" id="UP000018144"/>
    </source>
</evidence>
<organism evidence="1 2">
    <name type="scientific">Pyronema omphalodes (strain CBS 100304)</name>
    <name type="common">Pyronema confluens</name>
    <dbReference type="NCBI Taxonomy" id="1076935"/>
    <lineage>
        <taxon>Eukaryota</taxon>
        <taxon>Fungi</taxon>
        <taxon>Dikarya</taxon>
        <taxon>Ascomycota</taxon>
        <taxon>Pezizomycotina</taxon>
        <taxon>Pezizomycetes</taxon>
        <taxon>Pezizales</taxon>
        <taxon>Pyronemataceae</taxon>
        <taxon>Pyronema</taxon>
    </lineage>
</organism>
<reference evidence="1 2" key="1">
    <citation type="journal article" date="2013" name="PLoS Genet.">
        <title>The genome and development-dependent transcriptomes of Pyronema confluens: a window into fungal evolution.</title>
        <authorList>
            <person name="Traeger S."/>
            <person name="Altegoer F."/>
            <person name="Freitag M."/>
            <person name="Gabaldon T."/>
            <person name="Kempken F."/>
            <person name="Kumar A."/>
            <person name="Marcet-Houben M."/>
            <person name="Poggeler S."/>
            <person name="Stajich J.E."/>
            <person name="Nowrousian M."/>
        </authorList>
    </citation>
    <scope>NUCLEOTIDE SEQUENCE [LARGE SCALE GENOMIC DNA]</scope>
    <source>
        <strain evidence="2">CBS 100304</strain>
        <tissue evidence="1">Vegetative mycelium</tissue>
    </source>
</reference>
<dbReference type="EMBL" id="HF935439">
    <property type="protein sequence ID" value="CCX30383.1"/>
    <property type="molecule type" value="Genomic_DNA"/>
</dbReference>
<dbReference type="AlphaFoldDB" id="U4LEU9"/>